<proteinExistence type="predicted"/>
<dbReference type="InterPro" id="IPR011042">
    <property type="entry name" value="6-blade_b-propeller_TolB-like"/>
</dbReference>
<gene>
    <name evidence="1" type="ORF">AWC38_SpisGene24206</name>
</gene>
<dbReference type="GO" id="GO:0061630">
    <property type="term" value="F:ubiquitin protein ligase activity"/>
    <property type="evidence" value="ECO:0007669"/>
    <property type="project" value="TreeGrafter"/>
</dbReference>
<dbReference type="GO" id="GO:0000209">
    <property type="term" value="P:protein polyubiquitination"/>
    <property type="evidence" value="ECO:0007669"/>
    <property type="project" value="TreeGrafter"/>
</dbReference>
<keyword evidence="2" id="KW-1185">Reference proteome</keyword>
<evidence type="ECO:0000313" key="1">
    <source>
        <dbReference type="EMBL" id="PFX11916.1"/>
    </source>
</evidence>
<dbReference type="EMBL" id="LSMT01001746">
    <property type="protein sequence ID" value="PFX11916.1"/>
    <property type="molecule type" value="Genomic_DNA"/>
</dbReference>
<dbReference type="PANTHER" id="PTHR24104">
    <property type="entry name" value="E3 UBIQUITIN-PROTEIN LIGASE NHLRC1-RELATED"/>
    <property type="match status" value="1"/>
</dbReference>
<dbReference type="PANTHER" id="PTHR24104:SF25">
    <property type="entry name" value="PROTEIN LIN-41"/>
    <property type="match status" value="1"/>
</dbReference>
<dbReference type="Proteomes" id="UP000225706">
    <property type="component" value="Unassembled WGS sequence"/>
</dbReference>
<dbReference type="GO" id="GO:0008270">
    <property type="term" value="F:zinc ion binding"/>
    <property type="evidence" value="ECO:0007669"/>
    <property type="project" value="UniProtKB-KW"/>
</dbReference>
<dbReference type="SUPFAM" id="SSF101898">
    <property type="entry name" value="NHL repeat"/>
    <property type="match status" value="1"/>
</dbReference>
<dbReference type="Gene3D" id="2.120.10.30">
    <property type="entry name" value="TolB, C-terminal domain"/>
    <property type="match status" value="1"/>
</dbReference>
<dbReference type="OrthoDB" id="5980364at2759"/>
<organism evidence="1 2">
    <name type="scientific">Stylophora pistillata</name>
    <name type="common">Smooth cauliflower coral</name>
    <dbReference type="NCBI Taxonomy" id="50429"/>
    <lineage>
        <taxon>Eukaryota</taxon>
        <taxon>Metazoa</taxon>
        <taxon>Cnidaria</taxon>
        <taxon>Anthozoa</taxon>
        <taxon>Hexacorallia</taxon>
        <taxon>Scleractinia</taxon>
        <taxon>Astrocoeniina</taxon>
        <taxon>Pocilloporidae</taxon>
        <taxon>Stylophora</taxon>
    </lineage>
</organism>
<reference evidence="2" key="1">
    <citation type="journal article" date="2017" name="bioRxiv">
        <title>Comparative analysis of the genomes of Stylophora pistillata and Acropora digitifera provides evidence for extensive differences between species of corals.</title>
        <authorList>
            <person name="Voolstra C.R."/>
            <person name="Li Y."/>
            <person name="Liew Y.J."/>
            <person name="Baumgarten S."/>
            <person name="Zoccola D."/>
            <person name="Flot J.-F."/>
            <person name="Tambutte S."/>
            <person name="Allemand D."/>
            <person name="Aranda M."/>
        </authorList>
    </citation>
    <scope>NUCLEOTIDE SEQUENCE [LARGE SCALE GENOMIC DNA]</scope>
</reference>
<dbReference type="InterPro" id="IPR050952">
    <property type="entry name" value="TRIM-NHL_E3_ligases"/>
</dbReference>
<comment type="caution">
    <text evidence="1">The sequence shown here is derived from an EMBL/GenBank/DDBJ whole genome shotgun (WGS) entry which is preliminary data.</text>
</comment>
<name>A0A2B4R435_STYPI</name>
<protein>
    <submittedName>
        <fullName evidence="1">Uncharacterized protein</fullName>
    </submittedName>
</protein>
<dbReference type="GO" id="GO:0043161">
    <property type="term" value="P:proteasome-mediated ubiquitin-dependent protein catabolic process"/>
    <property type="evidence" value="ECO:0007669"/>
    <property type="project" value="TreeGrafter"/>
</dbReference>
<sequence>MSSLVTAVLKSFIGALISKGRSLAAKKLKDGDVADVKIRQLIVQDMDDIKSKLDEISRKDLKTSISFFNDGVVYLGKVLDTEIDGSGASEWKEVTTEVRGATKEIKVKENNVVSSAKRMKILRVDINEEATKVIEEAKSRFEDARKKAIEAFSNPALYTSDRLLAMAIRIMATVLEKVDNPGSALDSLRYCLEELHSLPAVQENFSVTLKKGFKSKFGQDQRNEIISSVCHMNRIIYDLTHEFVEDGSKSKQLLIWPCIEVDGEKIDLLRDARIAEGLREMGMEQYCVQPWSFSQKGKEEEQLEQIQSIAINTKGQFIVGDQSTINVFDRRGNFLSSFSPPGYNVAGEYVAVDHADNVYILVPDCMRTSVLYVFDAQAKFVHSFRVSTGRRGYLVHSLMVDCNGNVLMSMRTNYGDCSRPKIESLRVEVLSKSGYRLRSIDVSCGGATSCLCTTGEGRLFILAQQDSILHSYSIEDNSDYEEKPIQLENGTDHCAMKFHQPSEHFFVLSALPLIVSMYNKNCECVRTIPLNVGSEFNGIPTSSFAVDNDGHIVVGIMTKKSSKQLVGVV</sequence>
<evidence type="ECO:0000313" key="2">
    <source>
        <dbReference type="Proteomes" id="UP000225706"/>
    </source>
</evidence>
<dbReference type="AlphaFoldDB" id="A0A2B4R435"/>
<accession>A0A2B4R435</accession>